<accession>A0A0Q3IBL7</accession>
<organism evidence="2 4">
    <name type="scientific">Bosea thiooxidans</name>
    <dbReference type="NCBI Taxonomy" id="53254"/>
    <lineage>
        <taxon>Bacteria</taxon>
        <taxon>Pseudomonadati</taxon>
        <taxon>Pseudomonadota</taxon>
        <taxon>Alphaproteobacteria</taxon>
        <taxon>Hyphomicrobiales</taxon>
        <taxon>Boseaceae</taxon>
        <taxon>Bosea</taxon>
    </lineage>
</organism>
<evidence type="ECO:0008006" key="6">
    <source>
        <dbReference type="Google" id="ProtNLM"/>
    </source>
</evidence>
<dbReference type="AlphaFoldDB" id="A0A0Q3IBL7"/>
<protein>
    <recommendedName>
        <fullName evidence="6">DUF2946 domain-containing protein</fullName>
    </recommendedName>
</protein>
<name>A0A0Q3IBL7_9HYPH</name>
<dbReference type="Proteomes" id="UP000190130">
    <property type="component" value="Unassembled WGS sequence"/>
</dbReference>
<sequence>MNWHRSALALLAVYVLVLQTTLAALAAGLMAQPSAALLHPLCTPGQTAPVDPASDSSDARLPDCCASLCLSAAIALPPPATSFAVARREPAPHVISARPATTVALSTAHGYPLGARAPPVLA</sequence>
<evidence type="ECO:0000313" key="3">
    <source>
        <dbReference type="EMBL" id="SKC02620.1"/>
    </source>
</evidence>
<feature type="chain" id="PRO_5014520420" description="DUF2946 domain-containing protein" evidence="1">
    <location>
        <begin position="27"/>
        <end position="122"/>
    </location>
</feature>
<proteinExistence type="predicted"/>
<dbReference type="RefSeq" id="WP_055726264.1">
    <property type="nucleotide sequence ID" value="NZ_FUYX01000011.1"/>
</dbReference>
<evidence type="ECO:0000313" key="5">
    <source>
        <dbReference type="Proteomes" id="UP000190130"/>
    </source>
</evidence>
<keyword evidence="1" id="KW-0732">Signal</keyword>
<dbReference type="EMBL" id="LMAR01000001">
    <property type="protein sequence ID" value="KQK32319.1"/>
    <property type="molecule type" value="Genomic_DNA"/>
</dbReference>
<keyword evidence="4" id="KW-1185">Reference proteome</keyword>
<feature type="signal peptide" evidence="1">
    <location>
        <begin position="1"/>
        <end position="26"/>
    </location>
</feature>
<gene>
    <name evidence="2" type="ORF">ARD30_00625</name>
    <name evidence="3" type="ORF">SAMN05660750_03699</name>
</gene>
<evidence type="ECO:0000256" key="1">
    <source>
        <dbReference type="SAM" id="SignalP"/>
    </source>
</evidence>
<reference evidence="3 5" key="2">
    <citation type="submission" date="2017-02" db="EMBL/GenBank/DDBJ databases">
        <authorList>
            <person name="Peterson S.W."/>
        </authorList>
    </citation>
    <scope>NUCLEOTIDE SEQUENCE [LARGE SCALE GENOMIC DNA]</scope>
    <source>
        <strain evidence="3 5">DSM 9653</strain>
    </source>
</reference>
<evidence type="ECO:0000313" key="2">
    <source>
        <dbReference type="EMBL" id="KQK32319.1"/>
    </source>
</evidence>
<dbReference type="OrthoDB" id="7365878at2"/>
<dbReference type="Proteomes" id="UP000051562">
    <property type="component" value="Unassembled WGS sequence"/>
</dbReference>
<evidence type="ECO:0000313" key="4">
    <source>
        <dbReference type="Proteomes" id="UP000051562"/>
    </source>
</evidence>
<dbReference type="EMBL" id="FUYX01000011">
    <property type="protein sequence ID" value="SKC02620.1"/>
    <property type="molecule type" value="Genomic_DNA"/>
</dbReference>
<dbReference type="STRING" id="53254.SAMN05660750_03699"/>
<reference evidence="2 4" key="1">
    <citation type="submission" date="2015-10" db="EMBL/GenBank/DDBJ databases">
        <title>Draft genome of Bosea thiooxidans.</title>
        <authorList>
            <person name="Wang X."/>
        </authorList>
    </citation>
    <scope>NUCLEOTIDE SEQUENCE [LARGE SCALE GENOMIC DNA]</scope>
    <source>
        <strain evidence="2 4">CGMCC 9174</strain>
    </source>
</reference>